<dbReference type="RefSeq" id="WP_202057399.1">
    <property type="nucleotide sequence ID" value="NZ_JAEQMY010000007.1"/>
</dbReference>
<comment type="caution">
    <text evidence="7">The sequence shown here is derived from an EMBL/GenBank/DDBJ whole genome shotgun (WGS) entry which is preliminary data.</text>
</comment>
<gene>
    <name evidence="7" type="ORF">JKG68_07110</name>
</gene>
<keyword evidence="3" id="KW-0328">Glycosyltransferase</keyword>
<keyword evidence="4" id="KW-0808">Transferase</keyword>
<dbReference type="Proteomes" id="UP000605848">
    <property type="component" value="Unassembled WGS sequence"/>
</dbReference>
<evidence type="ECO:0000256" key="3">
    <source>
        <dbReference type="ARBA" id="ARBA00022676"/>
    </source>
</evidence>
<keyword evidence="8" id="KW-1185">Reference proteome</keyword>
<feature type="transmembrane region" description="Helical" evidence="6">
    <location>
        <begin position="452"/>
        <end position="471"/>
    </location>
</feature>
<accession>A0A937CZ84</accession>
<dbReference type="EMBL" id="JAEQMY010000007">
    <property type="protein sequence ID" value="MBL0403727.1"/>
    <property type="molecule type" value="Genomic_DNA"/>
</dbReference>
<evidence type="ECO:0000256" key="2">
    <source>
        <dbReference type="ARBA" id="ARBA00022475"/>
    </source>
</evidence>
<dbReference type="InterPro" id="IPR029044">
    <property type="entry name" value="Nucleotide-diphossugar_trans"/>
</dbReference>
<dbReference type="Pfam" id="PF13641">
    <property type="entry name" value="Glyco_tranf_2_3"/>
    <property type="match status" value="1"/>
</dbReference>
<sequence length="472" mass="52357">MTFIVLLSLSHHYTVPVTKIWLLGFGIIGFWRWSWAAMHMARALLYRHLVFPRIRAQAGRASKPPQLFFVITSYRIAAVLNHAVYRRVLAEVASFGVPATVLACITDPADAALITDLVHQARDLPPGTSVIVIPQAGKGKRHAMGEALRLMRKQHPPRGSMTILMDGDSILGQGSLARACMVLASQADVGAVTTENVPWVKGTGLVREWYRLRMAQRHSYMCSLSLSRKLLVLTGRFSVFRAEIATSADFILAIEHDSIRHWRLGQIKMLTGDDKSSWYAVLRRGWNMLYIPDAVIHPVEELPAGNVLSATTALMTRWYGNMVRSNGRAIALGPKHCGMFPWLCFVDQRLSMWTALIGPMSAIVLSFSYGATIFCSYLLWVLVSRGLICLALGLTSGRFHPLFPFILYYGQVVGSLIKIRVSFQPHRQRWTRQKVSAGSDDAAAALRDLSSALLGSVVIVLVLMTLILYAAG</sequence>
<comment type="subcellular location">
    <subcellularLocation>
        <location evidence="1">Cell membrane</location>
    </subcellularLocation>
</comment>
<dbReference type="GO" id="GO:0005886">
    <property type="term" value="C:plasma membrane"/>
    <property type="evidence" value="ECO:0007669"/>
    <property type="project" value="UniProtKB-SubCell"/>
</dbReference>
<dbReference type="GO" id="GO:0050501">
    <property type="term" value="F:hyaluronan synthase activity"/>
    <property type="evidence" value="ECO:0007669"/>
    <property type="project" value="TreeGrafter"/>
</dbReference>
<reference evidence="7" key="1">
    <citation type="submission" date="2021-01" db="EMBL/GenBank/DDBJ databases">
        <title>Microvirga sp.</title>
        <authorList>
            <person name="Kim M.K."/>
        </authorList>
    </citation>
    <scope>NUCLEOTIDE SEQUENCE</scope>
    <source>
        <strain evidence="7">5420S-16</strain>
    </source>
</reference>
<evidence type="ECO:0000256" key="1">
    <source>
        <dbReference type="ARBA" id="ARBA00004236"/>
    </source>
</evidence>
<keyword evidence="5 6" id="KW-0472">Membrane</keyword>
<dbReference type="GO" id="GO:0030213">
    <property type="term" value="P:hyaluronan biosynthetic process"/>
    <property type="evidence" value="ECO:0007669"/>
    <property type="project" value="TreeGrafter"/>
</dbReference>
<feature type="transmembrane region" description="Helical" evidence="6">
    <location>
        <begin position="20"/>
        <end position="45"/>
    </location>
</feature>
<dbReference type="SUPFAM" id="SSF53448">
    <property type="entry name" value="Nucleotide-diphospho-sugar transferases"/>
    <property type="match status" value="1"/>
</dbReference>
<dbReference type="GO" id="GO:0085029">
    <property type="term" value="P:extracellular matrix assembly"/>
    <property type="evidence" value="ECO:0007669"/>
    <property type="project" value="TreeGrafter"/>
</dbReference>
<dbReference type="AlphaFoldDB" id="A0A937CZ84"/>
<evidence type="ECO:0000313" key="7">
    <source>
        <dbReference type="EMBL" id="MBL0403727.1"/>
    </source>
</evidence>
<organism evidence="7 8">
    <name type="scientific">Microvirga aerilata</name>
    <dbReference type="NCBI Taxonomy" id="670292"/>
    <lineage>
        <taxon>Bacteria</taxon>
        <taxon>Pseudomonadati</taxon>
        <taxon>Pseudomonadota</taxon>
        <taxon>Alphaproteobacteria</taxon>
        <taxon>Hyphomicrobiales</taxon>
        <taxon>Methylobacteriaceae</taxon>
        <taxon>Microvirga</taxon>
    </lineage>
</organism>
<protein>
    <submittedName>
        <fullName evidence="7">Glycosyltransferase</fullName>
    </submittedName>
</protein>
<proteinExistence type="predicted"/>
<evidence type="ECO:0000256" key="6">
    <source>
        <dbReference type="SAM" id="Phobius"/>
    </source>
</evidence>
<evidence type="ECO:0000313" key="8">
    <source>
        <dbReference type="Proteomes" id="UP000605848"/>
    </source>
</evidence>
<dbReference type="PANTHER" id="PTHR22913:SF12">
    <property type="entry name" value="MANNURONAN SYNTHASE"/>
    <property type="match status" value="1"/>
</dbReference>
<evidence type="ECO:0000256" key="5">
    <source>
        <dbReference type="ARBA" id="ARBA00023136"/>
    </source>
</evidence>
<name>A0A937CZ84_9HYPH</name>
<keyword evidence="6" id="KW-1133">Transmembrane helix</keyword>
<dbReference type="PANTHER" id="PTHR22913">
    <property type="entry name" value="HYALURONAN SYNTHASE"/>
    <property type="match status" value="1"/>
</dbReference>
<keyword evidence="6" id="KW-0812">Transmembrane</keyword>
<evidence type="ECO:0000256" key="4">
    <source>
        <dbReference type="ARBA" id="ARBA00022679"/>
    </source>
</evidence>
<keyword evidence="2" id="KW-1003">Cell membrane</keyword>
<feature type="transmembrane region" description="Helical" evidence="6">
    <location>
        <begin position="402"/>
        <end position="423"/>
    </location>
</feature>